<dbReference type="GO" id="GO:0005524">
    <property type="term" value="F:ATP binding"/>
    <property type="evidence" value="ECO:0007669"/>
    <property type="project" value="UniProtKB-UniRule"/>
</dbReference>
<dbReference type="InterPro" id="IPR042103">
    <property type="entry name" value="SerRS_1_N_sf"/>
</dbReference>
<feature type="binding site" evidence="12">
    <location>
        <begin position="231"/>
        <end position="233"/>
    </location>
    <ligand>
        <name>L-serine</name>
        <dbReference type="ChEBI" id="CHEBI:33384"/>
    </ligand>
</feature>
<dbReference type="EC" id="6.1.1.11" evidence="12"/>
<gene>
    <name evidence="12 18" type="primary">serS</name>
    <name evidence="18" type="ORF">PRI8871_02695</name>
</gene>
<dbReference type="PRINTS" id="PR00981">
    <property type="entry name" value="TRNASYNTHSER"/>
</dbReference>
<feature type="domain" description="Aminoacyl-transfer RNA synthetases class-II family profile" evidence="17">
    <location>
        <begin position="173"/>
        <end position="410"/>
    </location>
</feature>
<accession>A0A2R8AXV8</accession>
<dbReference type="Pfam" id="PF02403">
    <property type="entry name" value="Seryl_tRNA_N"/>
    <property type="match status" value="1"/>
</dbReference>
<dbReference type="InterPro" id="IPR006195">
    <property type="entry name" value="aa-tRNA-synth_II"/>
</dbReference>
<dbReference type="PANTHER" id="PTHR43697:SF1">
    <property type="entry name" value="SERINE--TRNA LIGASE"/>
    <property type="match status" value="1"/>
</dbReference>
<evidence type="ECO:0000256" key="8">
    <source>
        <dbReference type="ARBA" id="ARBA00022917"/>
    </source>
</evidence>
<dbReference type="Pfam" id="PF00587">
    <property type="entry name" value="tRNA-synt_2b"/>
    <property type="match status" value="1"/>
</dbReference>
<evidence type="ECO:0000256" key="15">
    <source>
        <dbReference type="SAM" id="Coils"/>
    </source>
</evidence>
<dbReference type="SUPFAM" id="SSF46589">
    <property type="entry name" value="tRNA-binding arm"/>
    <property type="match status" value="1"/>
</dbReference>
<keyword evidence="6 12" id="KW-0547">Nucleotide-binding</keyword>
<evidence type="ECO:0000259" key="17">
    <source>
        <dbReference type="PROSITE" id="PS50862"/>
    </source>
</evidence>
<proteinExistence type="inferred from homology"/>
<dbReference type="Gene3D" id="3.30.930.10">
    <property type="entry name" value="Bira Bifunctional Protein, Domain 2"/>
    <property type="match status" value="1"/>
</dbReference>
<keyword evidence="15" id="KW-0175">Coiled coil</keyword>
<feature type="compositionally biased region" description="Basic and acidic residues" evidence="16">
    <location>
        <begin position="53"/>
        <end position="63"/>
    </location>
</feature>
<dbReference type="HAMAP" id="MF_00176">
    <property type="entry name" value="Ser_tRNA_synth_type1"/>
    <property type="match status" value="1"/>
</dbReference>
<evidence type="ECO:0000256" key="13">
    <source>
        <dbReference type="PIRSR" id="PIRSR001529-1"/>
    </source>
</evidence>
<comment type="function">
    <text evidence="12">Catalyzes the attachment of serine to tRNA(Ser). Is also able to aminoacylate tRNA(Sec) with serine, to form the misacylated tRNA L-seryl-tRNA(Sec), which will be further converted into selenocysteinyl-tRNA(Sec).</text>
</comment>
<protein>
    <recommendedName>
        <fullName evidence="12">Serine--tRNA ligase</fullName>
        <ecNumber evidence="12">6.1.1.11</ecNumber>
    </recommendedName>
    <alternativeName>
        <fullName evidence="12">Seryl-tRNA synthetase</fullName>
        <shortName evidence="12">SerRS</shortName>
    </alternativeName>
    <alternativeName>
        <fullName evidence="12">Seryl-tRNA(Ser/Sec) synthetase</fullName>
    </alternativeName>
</protein>
<feature type="binding site" evidence="13">
    <location>
        <position position="262"/>
    </location>
    <ligand>
        <name>L-serine</name>
        <dbReference type="ChEBI" id="CHEBI:33384"/>
    </ligand>
</feature>
<name>A0A2R8AXV8_9RHOB</name>
<dbReference type="NCBIfam" id="TIGR00414">
    <property type="entry name" value="serS"/>
    <property type="match status" value="1"/>
</dbReference>
<feature type="region of interest" description="Disordered" evidence="16">
    <location>
        <begin position="44"/>
        <end position="63"/>
    </location>
</feature>
<keyword evidence="9 12" id="KW-0030">Aminoacyl-tRNA synthetase</keyword>
<keyword evidence="5 12" id="KW-0436">Ligase</keyword>
<feature type="binding site" evidence="13">
    <location>
        <position position="383"/>
    </location>
    <ligand>
        <name>L-serine</name>
        <dbReference type="ChEBI" id="CHEBI:33384"/>
    </ligand>
</feature>
<evidence type="ECO:0000313" key="19">
    <source>
        <dbReference type="Proteomes" id="UP000244904"/>
    </source>
</evidence>
<dbReference type="RefSeq" id="WP_108886729.1">
    <property type="nucleotide sequence ID" value="NZ_OMOJ01000005.1"/>
</dbReference>
<feature type="binding site" evidence="12 14">
    <location>
        <begin position="262"/>
        <end position="264"/>
    </location>
    <ligand>
        <name>ATP</name>
        <dbReference type="ChEBI" id="CHEBI:30616"/>
    </ligand>
</feature>
<comment type="subunit">
    <text evidence="12">Homodimer. The tRNA molecule binds across the dimer.</text>
</comment>
<feature type="binding site" evidence="12">
    <location>
        <position position="385"/>
    </location>
    <ligand>
        <name>L-serine</name>
        <dbReference type="ChEBI" id="CHEBI:33384"/>
    </ligand>
</feature>
<dbReference type="InterPro" id="IPR033729">
    <property type="entry name" value="SerRS_core"/>
</dbReference>
<evidence type="ECO:0000256" key="14">
    <source>
        <dbReference type="PIRSR" id="PIRSR001529-2"/>
    </source>
</evidence>
<dbReference type="Gene3D" id="1.10.287.40">
    <property type="entry name" value="Serine-tRNA synthetase, tRNA binding domain"/>
    <property type="match status" value="1"/>
</dbReference>
<dbReference type="PIRSF" id="PIRSF001529">
    <property type="entry name" value="Ser-tRNA-synth_IIa"/>
    <property type="match status" value="1"/>
</dbReference>
<keyword evidence="8 12" id="KW-0648">Protein biosynthesis</keyword>
<feature type="binding site" evidence="12 13">
    <location>
        <position position="285"/>
    </location>
    <ligand>
        <name>L-serine</name>
        <dbReference type="ChEBI" id="CHEBI:33384"/>
    </ligand>
</feature>
<dbReference type="InterPro" id="IPR045864">
    <property type="entry name" value="aa-tRNA-synth_II/BPL/LPL"/>
</dbReference>
<reference evidence="19" key="1">
    <citation type="submission" date="2018-03" db="EMBL/GenBank/DDBJ databases">
        <authorList>
            <person name="Rodrigo-Torres L."/>
            <person name="Arahal R. D."/>
            <person name="Lucena T."/>
        </authorList>
    </citation>
    <scope>NUCLEOTIDE SEQUENCE [LARGE SCALE GENOMIC DNA]</scope>
    <source>
        <strain evidence="19">CECT 8871</strain>
    </source>
</reference>
<feature type="coiled-coil region" evidence="15">
    <location>
        <begin position="70"/>
        <end position="104"/>
    </location>
</feature>
<evidence type="ECO:0000256" key="4">
    <source>
        <dbReference type="ARBA" id="ARBA00022490"/>
    </source>
</evidence>
<dbReference type="AlphaFoldDB" id="A0A2R8AXV8"/>
<evidence type="ECO:0000313" key="18">
    <source>
        <dbReference type="EMBL" id="SPF80882.1"/>
    </source>
</evidence>
<evidence type="ECO:0000256" key="11">
    <source>
        <dbReference type="ARBA" id="ARBA00048823"/>
    </source>
</evidence>
<comment type="caution">
    <text evidence="12">Lacks conserved residue(s) required for the propagation of feature annotation.</text>
</comment>
<evidence type="ECO:0000256" key="16">
    <source>
        <dbReference type="SAM" id="MobiDB-lite"/>
    </source>
</evidence>
<dbReference type="UniPathway" id="UPA00906">
    <property type="reaction ID" value="UER00895"/>
</dbReference>
<evidence type="ECO:0000256" key="2">
    <source>
        <dbReference type="ARBA" id="ARBA00005045"/>
    </source>
</evidence>
<dbReference type="PROSITE" id="PS50862">
    <property type="entry name" value="AA_TRNA_LIGASE_II"/>
    <property type="match status" value="1"/>
</dbReference>
<comment type="similarity">
    <text evidence="3 12">Belongs to the class-II aminoacyl-tRNA synthetase family. Type-1 seryl-tRNA synthetase subfamily.</text>
</comment>
<dbReference type="EMBL" id="OMOJ01000005">
    <property type="protein sequence ID" value="SPF80882.1"/>
    <property type="molecule type" value="Genomic_DNA"/>
</dbReference>
<evidence type="ECO:0000256" key="1">
    <source>
        <dbReference type="ARBA" id="ARBA00004496"/>
    </source>
</evidence>
<feature type="binding site" evidence="13">
    <location>
        <position position="231"/>
    </location>
    <ligand>
        <name>L-serine</name>
        <dbReference type="ChEBI" id="CHEBI:33384"/>
    </ligand>
</feature>
<dbReference type="SUPFAM" id="SSF55681">
    <property type="entry name" value="Class II aaRS and biotin synthetases"/>
    <property type="match status" value="1"/>
</dbReference>
<keyword evidence="4 12" id="KW-0963">Cytoplasm</keyword>
<feature type="binding site" evidence="12 14">
    <location>
        <begin position="349"/>
        <end position="352"/>
    </location>
    <ligand>
        <name>ATP</name>
        <dbReference type="ChEBI" id="CHEBI:30616"/>
    </ligand>
</feature>
<comment type="pathway">
    <text evidence="2 12">Aminoacyl-tRNA biosynthesis; selenocysteinyl-tRNA(Sec) biosynthesis; L-seryl-tRNA(Sec) from L-serine and tRNA(Sec): step 1/1.</text>
</comment>
<dbReference type="CDD" id="cd00770">
    <property type="entry name" value="SerRS_core"/>
    <property type="match status" value="1"/>
</dbReference>
<comment type="subcellular location">
    <subcellularLocation>
        <location evidence="1 12">Cytoplasm</location>
    </subcellularLocation>
</comment>
<keyword evidence="19" id="KW-1185">Reference proteome</keyword>
<evidence type="ECO:0000256" key="7">
    <source>
        <dbReference type="ARBA" id="ARBA00022840"/>
    </source>
</evidence>
<evidence type="ECO:0000256" key="12">
    <source>
        <dbReference type="HAMAP-Rule" id="MF_00176"/>
    </source>
</evidence>
<keyword evidence="7 12" id="KW-0067">ATP-binding</keyword>
<sequence>MHDIRAIRENPAAFDAALARRGASSVSPEILKLDEARRAAIHAAETAQADQNKASKEVGRAKASGDEAEFERLRALVATKKAEVAEMQAKAKDLDAQLEALLMGIPNLPFDDVPEGADEADNVEIHRWGTPKDLDFAPKEHYELAGVIPGMDFETAAKLSGSRFVVLSGAVARIHRALAQFMIDTHVEENGLTETWTPVLVKEEMMYGTGQLPKFGEDSYQTTNGWWLVPTAEVPLTNIVNGMTVEESYLPRRYVAHTQCFRSEAGSAGRDTAGMLRQHQFEKVEMVSVTHPDKSRDELDRMTGCAQGILERLGLPYRTVVLCTGDMGFGARRTHDIEVWLPGQNMYREISSVSVCGDFQARRMNARFKPAEGGKPEFLHTLNGSGLAVGRCLIAVLENGQQADGSVILPEVLHPYLRGRTTLTADGTLA</sequence>
<comment type="catalytic activity">
    <reaction evidence="11 12">
        <text>tRNA(Ser) + L-serine + ATP = L-seryl-tRNA(Ser) + AMP + diphosphate + H(+)</text>
        <dbReference type="Rhea" id="RHEA:12292"/>
        <dbReference type="Rhea" id="RHEA-COMP:9669"/>
        <dbReference type="Rhea" id="RHEA-COMP:9703"/>
        <dbReference type="ChEBI" id="CHEBI:15378"/>
        <dbReference type="ChEBI" id="CHEBI:30616"/>
        <dbReference type="ChEBI" id="CHEBI:33019"/>
        <dbReference type="ChEBI" id="CHEBI:33384"/>
        <dbReference type="ChEBI" id="CHEBI:78442"/>
        <dbReference type="ChEBI" id="CHEBI:78533"/>
        <dbReference type="ChEBI" id="CHEBI:456215"/>
        <dbReference type="EC" id="6.1.1.11"/>
    </reaction>
</comment>
<dbReference type="InterPro" id="IPR002317">
    <property type="entry name" value="Ser-tRNA-ligase_type_1"/>
</dbReference>
<dbReference type="GO" id="GO:0005737">
    <property type="term" value="C:cytoplasm"/>
    <property type="evidence" value="ECO:0007669"/>
    <property type="project" value="UniProtKB-SubCell"/>
</dbReference>
<comment type="catalytic activity">
    <reaction evidence="10 12">
        <text>tRNA(Sec) + L-serine + ATP = L-seryl-tRNA(Sec) + AMP + diphosphate + H(+)</text>
        <dbReference type="Rhea" id="RHEA:42580"/>
        <dbReference type="Rhea" id="RHEA-COMP:9742"/>
        <dbReference type="Rhea" id="RHEA-COMP:10128"/>
        <dbReference type="ChEBI" id="CHEBI:15378"/>
        <dbReference type="ChEBI" id="CHEBI:30616"/>
        <dbReference type="ChEBI" id="CHEBI:33019"/>
        <dbReference type="ChEBI" id="CHEBI:33384"/>
        <dbReference type="ChEBI" id="CHEBI:78442"/>
        <dbReference type="ChEBI" id="CHEBI:78533"/>
        <dbReference type="ChEBI" id="CHEBI:456215"/>
        <dbReference type="EC" id="6.1.1.11"/>
    </reaction>
</comment>
<dbReference type="GO" id="GO:0006434">
    <property type="term" value="P:seryl-tRNA aminoacylation"/>
    <property type="evidence" value="ECO:0007669"/>
    <property type="project" value="UniProtKB-UniRule"/>
</dbReference>
<evidence type="ECO:0000256" key="5">
    <source>
        <dbReference type="ARBA" id="ARBA00022598"/>
    </source>
</evidence>
<dbReference type="GO" id="GO:0004828">
    <property type="term" value="F:serine-tRNA ligase activity"/>
    <property type="evidence" value="ECO:0007669"/>
    <property type="project" value="UniProtKB-UniRule"/>
</dbReference>
<dbReference type="InterPro" id="IPR002314">
    <property type="entry name" value="aa-tRNA-synt_IIb"/>
</dbReference>
<dbReference type="PANTHER" id="PTHR43697">
    <property type="entry name" value="SERYL-TRNA SYNTHETASE"/>
    <property type="match status" value="1"/>
</dbReference>
<dbReference type="InterPro" id="IPR010978">
    <property type="entry name" value="tRNA-bd_arm"/>
</dbReference>
<dbReference type="InterPro" id="IPR015866">
    <property type="entry name" value="Ser-tRNA-synth_1_N"/>
</dbReference>
<comment type="domain">
    <text evidence="12">Consists of two distinct domains, a catalytic core and a N-terminal extension that is involved in tRNA binding.</text>
</comment>
<dbReference type="OrthoDB" id="9804647at2"/>
<evidence type="ECO:0000256" key="10">
    <source>
        <dbReference type="ARBA" id="ARBA00047929"/>
    </source>
</evidence>
<organism evidence="18 19">
    <name type="scientific">Pseudoprimorskyibacter insulae</name>
    <dbReference type="NCBI Taxonomy" id="1695997"/>
    <lineage>
        <taxon>Bacteria</taxon>
        <taxon>Pseudomonadati</taxon>
        <taxon>Pseudomonadota</taxon>
        <taxon>Alphaproteobacteria</taxon>
        <taxon>Rhodobacterales</taxon>
        <taxon>Paracoccaceae</taxon>
        <taxon>Pseudoprimorskyibacter</taxon>
    </lineage>
</organism>
<evidence type="ECO:0000256" key="9">
    <source>
        <dbReference type="ARBA" id="ARBA00023146"/>
    </source>
</evidence>
<evidence type="ECO:0000256" key="3">
    <source>
        <dbReference type="ARBA" id="ARBA00010728"/>
    </source>
</evidence>
<dbReference type="GO" id="GO:0016260">
    <property type="term" value="P:selenocysteine biosynthetic process"/>
    <property type="evidence" value="ECO:0007669"/>
    <property type="project" value="UniProtKB-UniRule"/>
</dbReference>
<dbReference type="Proteomes" id="UP000244904">
    <property type="component" value="Unassembled WGS sequence"/>
</dbReference>
<evidence type="ECO:0000256" key="6">
    <source>
        <dbReference type="ARBA" id="ARBA00022741"/>
    </source>
</evidence>